<accession>A0A1N6ZUM0</accession>
<keyword evidence="2" id="KW-0472">Membrane</keyword>
<keyword evidence="4" id="KW-1185">Reference proteome</keyword>
<evidence type="ECO:0000256" key="2">
    <source>
        <dbReference type="SAM" id="Phobius"/>
    </source>
</evidence>
<evidence type="ECO:0000313" key="4">
    <source>
        <dbReference type="Proteomes" id="UP000186004"/>
    </source>
</evidence>
<evidence type="ECO:0000256" key="1">
    <source>
        <dbReference type="SAM" id="MobiDB-lite"/>
    </source>
</evidence>
<feature type="transmembrane region" description="Helical" evidence="2">
    <location>
        <begin position="7"/>
        <end position="26"/>
    </location>
</feature>
<sequence>MPRDTATVWPALFILLSVYFILNQVGVSDSGAAFWAPTAAALVAVSLLWRAARNDEARTAEPVPRPRLARRVLALAALTYVTVSLVAGLVAGFVPVIPPGASPDHAIAIGLRLSTTVALPVSLILIVGVGRLSAAWLTVRRPFRWLGAISVIPALVSFALHPAAVAFSRRYGSTPPREVAETLPRLIAVIILIFCALALGNLRGRESLGRSAAAESTGDGTSPGAIDTGGVTGPSQTRP</sequence>
<protein>
    <submittedName>
        <fullName evidence="3">Uncharacterized protein</fullName>
    </submittedName>
</protein>
<feature type="transmembrane region" description="Helical" evidence="2">
    <location>
        <begin position="145"/>
        <end position="163"/>
    </location>
</feature>
<dbReference type="AlphaFoldDB" id="A0A1N6ZUM0"/>
<feature type="transmembrane region" description="Helical" evidence="2">
    <location>
        <begin position="72"/>
        <end position="97"/>
    </location>
</feature>
<keyword evidence="2" id="KW-1133">Transmembrane helix</keyword>
<keyword evidence="2" id="KW-0812">Transmembrane</keyword>
<dbReference type="Proteomes" id="UP000186004">
    <property type="component" value="Unassembled WGS sequence"/>
</dbReference>
<gene>
    <name evidence="3" type="ORF">SAMN05444858_108116</name>
</gene>
<dbReference type="STRING" id="1198245.SAMN05444858_108116"/>
<feature type="region of interest" description="Disordered" evidence="1">
    <location>
        <begin position="212"/>
        <end position="239"/>
    </location>
</feature>
<dbReference type="EMBL" id="FTNF01000008">
    <property type="protein sequence ID" value="SIR30572.1"/>
    <property type="molecule type" value="Genomic_DNA"/>
</dbReference>
<name>A0A1N6ZUM0_9ACTN</name>
<evidence type="ECO:0000313" key="3">
    <source>
        <dbReference type="EMBL" id="SIR30572.1"/>
    </source>
</evidence>
<reference evidence="3 4" key="1">
    <citation type="submission" date="2017-01" db="EMBL/GenBank/DDBJ databases">
        <authorList>
            <person name="Mah S.A."/>
            <person name="Swanson W.J."/>
            <person name="Moy G.W."/>
            <person name="Vacquier V.D."/>
        </authorList>
    </citation>
    <scope>NUCLEOTIDE SEQUENCE [LARGE SCALE GENOMIC DNA]</scope>
    <source>
        <strain evidence="3 4">DSM 45758</strain>
    </source>
</reference>
<feature type="transmembrane region" description="Helical" evidence="2">
    <location>
        <begin position="117"/>
        <end position="138"/>
    </location>
</feature>
<feature type="transmembrane region" description="Helical" evidence="2">
    <location>
        <begin position="32"/>
        <end position="51"/>
    </location>
</feature>
<proteinExistence type="predicted"/>
<feature type="transmembrane region" description="Helical" evidence="2">
    <location>
        <begin position="183"/>
        <end position="202"/>
    </location>
</feature>
<organism evidence="3 4">
    <name type="scientific">Micromonospora avicenniae</name>
    <dbReference type="NCBI Taxonomy" id="1198245"/>
    <lineage>
        <taxon>Bacteria</taxon>
        <taxon>Bacillati</taxon>
        <taxon>Actinomycetota</taxon>
        <taxon>Actinomycetes</taxon>
        <taxon>Micromonosporales</taxon>
        <taxon>Micromonosporaceae</taxon>
        <taxon>Micromonospora</taxon>
    </lineage>
</organism>